<evidence type="ECO:0000313" key="1">
    <source>
        <dbReference type="EMBL" id="OHA51050.1"/>
    </source>
</evidence>
<gene>
    <name evidence="1" type="ORF">A3A97_02695</name>
</gene>
<comment type="caution">
    <text evidence="1">The sequence shown here is derived from an EMBL/GenBank/DDBJ whole genome shotgun (WGS) entry which is preliminary data.</text>
</comment>
<reference evidence="1 2" key="1">
    <citation type="journal article" date="2016" name="Nat. Commun.">
        <title>Thousands of microbial genomes shed light on interconnected biogeochemical processes in an aquifer system.</title>
        <authorList>
            <person name="Anantharaman K."/>
            <person name="Brown C.T."/>
            <person name="Hug L.A."/>
            <person name="Sharon I."/>
            <person name="Castelle C.J."/>
            <person name="Probst A.J."/>
            <person name="Thomas B.C."/>
            <person name="Singh A."/>
            <person name="Wilkins M.J."/>
            <person name="Karaoz U."/>
            <person name="Brodie E.L."/>
            <person name="Williams K.H."/>
            <person name="Hubbard S.S."/>
            <person name="Banfield J.F."/>
        </authorList>
    </citation>
    <scope>NUCLEOTIDE SEQUENCE [LARGE SCALE GENOMIC DNA]</scope>
</reference>
<dbReference type="AlphaFoldDB" id="A0A1G2PRT1"/>
<organism evidence="1 2">
    <name type="scientific">Candidatus Terrybacteria bacterium RIFCSPLOWO2_01_FULL_40_23</name>
    <dbReference type="NCBI Taxonomy" id="1802366"/>
    <lineage>
        <taxon>Bacteria</taxon>
        <taxon>Candidatus Terryibacteriota</taxon>
    </lineage>
</organism>
<evidence type="ECO:0000313" key="2">
    <source>
        <dbReference type="Proteomes" id="UP000176951"/>
    </source>
</evidence>
<protein>
    <submittedName>
        <fullName evidence="1">Uncharacterized protein</fullName>
    </submittedName>
</protein>
<sequence length="190" mass="21577">MFSKKKLKPIIFLSLALVIGVYFYAWDANNIQHNTSETLAAKFEYLSKNGNSVCSTDFTKSIENGLQDKNIQGSCCGPMDFHRYIEQIEGLKKYYKYSIIPPDPYDIDSQLAKELAAHYDDALTLKHQKAYDYAMENSHEKGPCCCKCWHWYVYGGLAKLLIQQYNFSGEQIVDVWDLSDGCGGAGEHAQ</sequence>
<accession>A0A1G2PRT1</accession>
<proteinExistence type="predicted"/>
<dbReference type="EMBL" id="MHSW01000028">
    <property type="protein sequence ID" value="OHA51050.1"/>
    <property type="molecule type" value="Genomic_DNA"/>
</dbReference>
<dbReference type="Proteomes" id="UP000176951">
    <property type="component" value="Unassembled WGS sequence"/>
</dbReference>
<name>A0A1G2PRT1_9BACT</name>